<dbReference type="GO" id="GO:0003700">
    <property type="term" value="F:DNA-binding transcription factor activity"/>
    <property type="evidence" value="ECO:0007669"/>
    <property type="project" value="InterPro"/>
</dbReference>
<keyword evidence="2" id="KW-0804">Transcription</keyword>
<dbReference type="Pfam" id="PF13280">
    <property type="entry name" value="WYL"/>
    <property type="match status" value="1"/>
</dbReference>
<evidence type="ECO:0000256" key="1">
    <source>
        <dbReference type="ARBA" id="ARBA00023015"/>
    </source>
</evidence>
<dbReference type="GO" id="GO:0003677">
    <property type="term" value="F:DNA binding"/>
    <property type="evidence" value="ECO:0007669"/>
    <property type="project" value="UniProtKB-KW"/>
</dbReference>
<protein>
    <submittedName>
        <fullName evidence="4">Putative DNA-binding transcriptional regulator YafY</fullName>
    </submittedName>
</protein>
<dbReference type="InterPro" id="IPR001034">
    <property type="entry name" value="DeoR_HTH"/>
</dbReference>
<evidence type="ECO:0000259" key="3">
    <source>
        <dbReference type="PROSITE" id="PS51000"/>
    </source>
</evidence>
<evidence type="ECO:0000256" key="2">
    <source>
        <dbReference type="ARBA" id="ARBA00023163"/>
    </source>
</evidence>
<dbReference type="PROSITE" id="PS52050">
    <property type="entry name" value="WYL"/>
    <property type="match status" value="1"/>
</dbReference>
<dbReference type="InterPro" id="IPR028349">
    <property type="entry name" value="PafC-like"/>
</dbReference>
<dbReference type="InterPro" id="IPR026881">
    <property type="entry name" value="WYL_dom"/>
</dbReference>
<dbReference type="EMBL" id="PTJA01000009">
    <property type="protein sequence ID" value="PPK79723.1"/>
    <property type="molecule type" value="Genomic_DNA"/>
</dbReference>
<organism evidence="4 5">
    <name type="scientific">Lacrimispora xylanisolvens</name>
    <dbReference type="NCBI Taxonomy" id="384636"/>
    <lineage>
        <taxon>Bacteria</taxon>
        <taxon>Bacillati</taxon>
        <taxon>Bacillota</taxon>
        <taxon>Clostridia</taxon>
        <taxon>Lachnospirales</taxon>
        <taxon>Lachnospiraceae</taxon>
        <taxon>Lacrimispora</taxon>
    </lineage>
</organism>
<dbReference type="PROSITE" id="PS51000">
    <property type="entry name" value="HTH_DEOR_2"/>
    <property type="match status" value="1"/>
</dbReference>
<name>A0A2S6HQ67_9FIRM</name>
<dbReference type="Pfam" id="PF25583">
    <property type="entry name" value="WCX"/>
    <property type="match status" value="1"/>
</dbReference>
<dbReference type="InterPro" id="IPR057727">
    <property type="entry name" value="WCX_dom"/>
</dbReference>
<proteinExistence type="predicted"/>
<keyword evidence="1" id="KW-0805">Transcription regulation</keyword>
<accession>A0A2S6HQ67</accession>
<reference evidence="4 5" key="1">
    <citation type="submission" date="2018-02" db="EMBL/GenBank/DDBJ databases">
        <title>Genomic Encyclopedia of Archaeal and Bacterial Type Strains, Phase II (KMG-II): from individual species to whole genera.</title>
        <authorList>
            <person name="Goeker M."/>
        </authorList>
    </citation>
    <scope>NUCLEOTIDE SEQUENCE [LARGE SCALE GENOMIC DNA]</scope>
    <source>
        <strain evidence="4 5">DSM 3808</strain>
    </source>
</reference>
<feature type="domain" description="HTH deoR-type" evidence="3">
    <location>
        <begin position="2"/>
        <end position="61"/>
    </location>
</feature>
<dbReference type="Pfam" id="PF08279">
    <property type="entry name" value="HTH_11"/>
    <property type="match status" value="1"/>
</dbReference>
<dbReference type="PANTHER" id="PTHR34580">
    <property type="match status" value="1"/>
</dbReference>
<dbReference type="RefSeq" id="WP_104438136.1">
    <property type="nucleotide sequence ID" value="NZ_PTJA01000009.1"/>
</dbReference>
<dbReference type="AlphaFoldDB" id="A0A2S6HQ67"/>
<dbReference type="PANTHER" id="PTHR34580:SF1">
    <property type="entry name" value="PROTEIN PAFC"/>
    <property type="match status" value="1"/>
</dbReference>
<dbReference type="InterPro" id="IPR051534">
    <property type="entry name" value="CBASS_pafABC_assoc_protein"/>
</dbReference>
<dbReference type="Proteomes" id="UP000237749">
    <property type="component" value="Unassembled WGS sequence"/>
</dbReference>
<dbReference type="InterPro" id="IPR036388">
    <property type="entry name" value="WH-like_DNA-bd_sf"/>
</dbReference>
<comment type="caution">
    <text evidence="4">The sequence shown here is derived from an EMBL/GenBank/DDBJ whole genome shotgun (WGS) entry which is preliminary data.</text>
</comment>
<dbReference type="InterPro" id="IPR013196">
    <property type="entry name" value="HTH_11"/>
</dbReference>
<evidence type="ECO:0000313" key="5">
    <source>
        <dbReference type="Proteomes" id="UP000237749"/>
    </source>
</evidence>
<dbReference type="Gene3D" id="1.10.10.10">
    <property type="entry name" value="Winged helix-like DNA-binding domain superfamily/Winged helix DNA-binding domain"/>
    <property type="match status" value="1"/>
</dbReference>
<keyword evidence="5" id="KW-1185">Reference proteome</keyword>
<gene>
    <name evidence="4" type="ORF">BXY41_109202</name>
</gene>
<dbReference type="OrthoDB" id="43316at2"/>
<dbReference type="PIRSF" id="PIRSF016838">
    <property type="entry name" value="PafC"/>
    <property type="match status" value="1"/>
</dbReference>
<sequence length="298" mass="35197">MKESRLFKIIYFILEKGRVTAPELAEKFEVSVRTIYRDVDVISSAGIPIYVTTGRSGGIQILDNYVLDKAFFSDKEKHHILSALQSLSVIDNTYERELLTKLSALFNTQPENWVEVDFSRWGSKTQDNVKFEQLKNAAINHKVVTIVYVSSYFKKTRRNIHPLKLFYKSKEWYVKAYCTEKNDFRLFKINRIIDCEILDKDFIPVEFPELRDTEQNSYNKIVLRFPKEMAYRVYDEFTEDEITEQENGDFIAAAYMPEDAWLIGYLLSYGIYVEVIEPYYLRKVLSDEAKKIYDKYKP</sequence>
<dbReference type="InterPro" id="IPR036390">
    <property type="entry name" value="WH_DNA-bd_sf"/>
</dbReference>
<evidence type="ECO:0000313" key="4">
    <source>
        <dbReference type="EMBL" id="PPK79723.1"/>
    </source>
</evidence>
<dbReference type="SUPFAM" id="SSF46785">
    <property type="entry name" value="Winged helix' DNA-binding domain"/>
    <property type="match status" value="1"/>
</dbReference>
<keyword evidence="4" id="KW-0238">DNA-binding</keyword>